<dbReference type="OrthoDB" id="37913at2157"/>
<protein>
    <submittedName>
        <fullName evidence="12">Hyaluronate lyase</fullName>
    </submittedName>
</protein>
<comment type="caution">
    <text evidence="12">The sequence shown here is derived from an EMBL/GenBank/DDBJ whole genome shotgun (WGS) entry which is preliminary data.</text>
</comment>
<evidence type="ECO:0000256" key="3">
    <source>
        <dbReference type="ARBA" id="ARBA00006605"/>
    </source>
</evidence>
<dbReference type="Proteomes" id="UP000053352">
    <property type="component" value="Unassembled WGS sequence"/>
</dbReference>
<dbReference type="GO" id="GO:0009375">
    <property type="term" value="C:ferredoxin hydrogenase complex"/>
    <property type="evidence" value="ECO:0007669"/>
    <property type="project" value="InterPro"/>
</dbReference>
<evidence type="ECO:0000256" key="4">
    <source>
        <dbReference type="ARBA" id="ARBA00022485"/>
    </source>
</evidence>
<dbReference type="EMBL" id="LNTB01000001">
    <property type="protein sequence ID" value="KSW11627.1"/>
    <property type="molecule type" value="Genomic_DNA"/>
</dbReference>
<dbReference type="GO" id="GO:0009055">
    <property type="term" value="F:electron transfer activity"/>
    <property type="evidence" value="ECO:0007669"/>
    <property type="project" value="TreeGrafter"/>
</dbReference>
<reference evidence="12 13" key="1">
    <citation type="submission" date="2015-11" db="EMBL/GenBank/DDBJ databases">
        <title>Genome sequence of Pyrodictium occultum PL-19, a marine hyperthermophilic archaeon isolated from Volcano, Italy.</title>
        <authorList>
            <person name="Utturkar S."/>
            <person name="Huber H."/>
            <person name="Leptihn S."/>
            <person name="Brown S."/>
            <person name="Stetter K.O."/>
            <person name="Podar M."/>
        </authorList>
    </citation>
    <scope>NUCLEOTIDE SEQUENCE [LARGE SCALE GENOMIC DNA]</scope>
    <source>
        <strain evidence="12 13">PL-19</strain>
    </source>
</reference>
<gene>
    <name evidence="12" type="ORF">CF15_02010</name>
</gene>
<keyword evidence="5" id="KW-0479">Metal-binding</keyword>
<evidence type="ECO:0000256" key="9">
    <source>
        <dbReference type="ARBA" id="ARBA00023014"/>
    </source>
</evidence>
<evidence type="ECO:0000256" key="1">
    <source>
        <dbReference type="ARBA" id="ARBA00001966"/>
    </source>
</evidence>
<dbReference type="GO" id="GO:0008901">
    <property type="term" value="F:ferredoxin hydrogenase activity"/>
    <property type="evidence" value="ECO:0007669"/>
    <property type="project" value="InterPro"/>
</dbReference>
<name>A0A0V8RU97_PYROC</name>
<keyword evidence="8" id="KW-0408">Iron</keyword>
<dbReference type="InterPro" id="IPR027394">
    <property type="entry name" value="Cytochrome-c3_hydrogenase_C"/>
</dbReference>
<evidence type="ECO:0000256" key="5">
    <source>
        <dbReference type="ARBA" id="ARBA00022723"/>
    </source>
</evidence>
<evidence type="ECO:0000259" key="11">
    <source>
        <dbReference type="Pfam" id="PF14720"/>
    </source>
</evidence>
<evidence type="ECO:0000259" key="10">
    <source>
        <dbReference type="Pfam" id="PF01058"/>
    </source>
</evidence>
<evidence type="ECO:0000256" key="6">
    <source>
        <dbReference type="ARBA" id="ARBA00022729"/>
    </source>
</evidence>
<dbReference type="AlphaFoldDB" id="A0A0V8RU97"/>
<dbReference type="GO" id="GO:0051539">
    <property type="term" value="F:4 iron, 4 sulfur cluster binding"/>
    <property type="evidence" value="ECO:0007669"/>
    <property type="project" value="UniProtKB-KW"/>
</dbReference>
<evidence type="ECO:0000256" key="2">
    <source>
        <dbReference type="ARBA" id="ARBA00004196"/>
    </source>
</evidence>
<evidence type="ECO:0000256" key="7">
    <source>
        <dbReference type="ARBA" id="ARBA00023002"/>
    </source>
</evidence>
<dbReference type="Gene3D" id="3.40.50.700">
    <property type="entry name" value="NADH:ubiquinone oxidoreductase-like, 20kDa subunit"/>
    <property type="match status" value="2"/>
</dbReference>
<comment type="cofactor">
    <cofactor evidence="1">
        <name>[4Fe-4S] cluster</name>
        <dbReference type="ChEBI" id="CHEBI:49883"/>
    </cofactor>
</comment>
<dbReference type="Pfam" id="PF01058">
    <property type="entry name" value="Oxidored_q6"/>
    <property type="match status" value="1"/>
</dbReference>
<dbReference type="GO" id="GO:0016829">
    <property type="term" value="F:lyase activity"/>
    <property type="evidence" value="ECO:0007669"/>
    <property type="project" value="UniProtKB-KW"/>
</dbReference>
<dbReference type="InterPro" id="IPR001821">
    <property type="entry name" value="NiFe_hydrogenase_ssu"/>
</dbReference>
<evidence type="ECO:0000256" key="8">
    <source>
        <dbReference type="ARBA" id="ARBA00023004"/>
    </source>
</evidence>
<dbReference type="InterPro" id="IPR006137">
    <property type="entry name" value="NADH_UbQ_OxRdtase-like_20kDa"/>
</dbReference>
<feature type="domain" description="Cytochrome-c3 hydrogenase C-terminal" evidence="11">
    <location>
        <begin position="351"/>
        <end position="431"/>
    </location>
</feature>
<comment type="subcellular location">
    <subcellularLocation>
        <location evidence="2">Cell envelope</location>
    </subcellularLocation>
</comment>
<dbReference type="SUPFAM" id="SSF56770">
    <property type="entry name" value="HydA/Nqo6-like"/>
    <property type="match status" value="1"/>
</dbReference>
<keyword evidence="7" id="KW-0560">Oxidoreductase</keyword>
<keyword evidence="6" id="KW-0732">Signal</keyword>
<dbReference type="InterPro" id="IPR037148">
    <property type="entry name" value="NiFe-Hase_small_C_sf"/>
</dbReference>
<comment type="similarity">
    <text evidence="3">Belongs to the [NiFe]/[NiFeSe] hydrogenase small subunit family.</text>
</comment>
<dbReference type="SMR" id="A0A0V8RU97"/>
<dbReference type="STRING" id="2309.CF15_02010"/>
<evidence type="ECO:0000313" key="13">
    <source>
        <dbReference type="Proteomes" id="UP000053352"/>
    </source>
</evidence>
<dbReference type="Gene3D" id="4.10.480.10">
    <property type="entry name" value="Cytochrome-c3 hydrogenase, C-terminal domain"/>
    <property type="match status" value="1"/>
</dbReference>
<keyword evidence="4" id="KW-0004">4Fe-4S</keyword>
<dbReference type="GO" id="GO:0016020">
    <property type="term" value="C:membrane"/>
    <property type="evidence" value="ECO:0007669"/>
    <property type="project" value="TreeGrafter"/>
</dbReference>
<keyword evidence="9" id="KW-0411">Iron-sulfur</keyword>
<keyword evidence="13" id="KW-1185">Reference proteome</keyword>
<feature type="domain" description="NADH:ubiquinone oxidoreductase-like 20kDa subunit" evidence="10">
    <location>
        <begin position="160"/>
        <end position="326"/>
    </location>
</feature>
<organism evidence="12 13">
    <name type="scientific">Pyrodictium occultum</name>
    <dbReference type="NCBI Taxonomy" id="2309"/>
    <lineage>
        <taxon>Archaea</taxon>
        <taxon>Thermoproteota</taxon>
        <taxon>Thermoprotei</taxon>
        <taxon>Desulfurococcales</taxon>
        <taxon>Pyrodictiaceae</taxon>
        <taxon>Pyrodictium</taxon>
    </lineage>
</organism>
<proteinExistence type="inferred from homology"/>
<sequence>MGGVAVARLSRRDFLKLAGTTAFFASLDWDKLIKRAIAEVKSGSINVIWFEAQDCAGNTTALIQATKPDLVDVLGGRSHIAGPGTVRLLFHETVMLSWGEETPSYAKKLAQMSPEELKAFVEKLPADDPLRKTLQAFLELGYNPGLLLTSPIDVLRLASQGKLDPFVLVLEGSFSIDEKAGGPKYSDYFCYIGDENGKPISCVEWMRRLLPRAVAVIAVGNCASYGGLVANKIVEKDFIKKMGYDLFEQWSGKGWSPSPTGAVGFFPDPIRGYKGLVDLLEEARPFRNFIYGKCKLGPGEIRGDCRPAVAVPGCPANGNGQLRVIANIVLWAKGLLPLPELDRYWRPKYIFGRTVHEQCPRAASYAAGDFRKNPGDADYRCLFAVGCKGPVSNCPWNKVGWVNGVGGPTRTGGVCIGCTMPGFTDAYEPFYKPLNAPTTPSLSTTEAGAAASAVAGAAIAYGVAKWVESKAEKAKEEQRRSS</sequence>
<accession>A0A0V8RU97</accession>
<dbReference type="GO" id="GO:0044569">
    <property type="term" value="C:[Ni-Fe] hydrogenase complex"/>
    <property type="evidence" value="ECO:0007669"/>
    <property type="project" value="TreeGrafter"/>
</dbReference>
<dbReference type="GO" id="GO:0046872">
    <property type="term" value="F:metal ion binding"/>
    <property type="evidence" value="ECO:0007669"/>
    <property type="project" value="UniProtKB-KW"/>
</dbReference>
<dbReference type="PANTHER" id="PTHR30013">
    <property type="entry name" value="NIFE / NIFESE HYDROGENASE SMALL SUBUNIT FAMILY MEMBER"/>
    <property type="match status" value="1"/>
</dbReference>
<keyword evidence="12" id="KW-0456">Lyase</keyword>
<dbReference type="InterPro" id="IPR037024">
    <property type="entry name" value="NiFe_Hase_small_N_sf"/>
</dbReference>
<dbReference type="Pfam" id="PF14720">
    <property type="entry name" value="NiFe_hyd_SSU_C"/>
    <property type="match status" value="1"/>
</dbReference>
<dbReference type="GO" id="GO:0009061">
    <property type="term" value="P:anaerobic respiration"/>
    <property type="evidence" value="ECO:0007669"/>
    <property type="project" value="TreeGrafter"/>
</dbReference>
<dbReference type="PANTHER" id="PTHR30013:SF5">
    <property type="entry name" value="HYDROGENASE SMALL SUBUNIT"/>
    <property type="match status" value="1"/>
</dbReference>
<evidence type="ECO:0000313" key="12">
    <source>
        <dbReference type="EMBL" id="KSW11627.1"/>
    </source>
</evidence>